<name>A0A9Q1LP64_9SOLA</name>
<reference evidence="5" key="1">
    <citation type="journal article" date="2023" name="Proc. Natl. Acad. Sci. U.S.A.">
        <title>Genomic and structural basis for evolution of tropane alkaloid biosynthesis.</title>
        <authorList>
            <person name="Wanga Y.-J."/>
            <person name="Taina T."/>
            <person name="Yua J.-Y."/>
            <person name="Lia J."/>
            <person name="Xua B."/>
            <person name="Chenc J."/>
            <person name="D'Auriad J.C."/>
            <person name="Huanga J.-P."/>
            <person name="Huanga S.-X."/>
        </authorList>
    </citation>
    <scope>NUCLEOTIDE SEQUENCE [LARGE SCALE GENOMIC DNA]</scope>
    <source>
        <strain evidence="5">cv. KIB-2019</strain>
    </source>
</reference>
<dbReference type="PANTHER" id="PTHR31623">
    <property type="entry name" value="F21J9.9"/>
    <property type="match status" value="1"/>
</dbReference>
<dbReference type="PANTHER" id="PTHR31623:SF65">
    <property type="entry name" value="ANTHOCYANIN ACYLTRANSFERASE"/>
    <property type="match status" value="1"/>
</dbReference>
<keyword evidence="2" id="KW-0808">Transferase</keyword>
<keyword evidence="5" id="KW-1185">Reference proteome</keyword>
<organism evidence="4 5">
    <name type="scientific">Anisodus acutangulus</name>
    <dbReference type="NCBI Taxonomy" id="402998"/>
    <lineage>
        <taxon>Eukaryota</taxon>
        <taxon>Viridiplantae</taxon>
        <taxon>Streptophyta</taxon>
        <taxon>Embryophyta</taxon>
        <taxon>Tracheophyta</taxon>
        <taxon>Spermatophyta</taxon>
        <taxon>Magnoliopsida</taxon>
        <taxon>eudicotyledons</taxon>
        <taxon>Gunneridae</taxon>
        <taxon>Pentapetalae</taxon>
        <taxon>asterids</taxon>
        <taxon>lamiids</taxon>
        <taxon>Solanales</taxon>
        <taxon>Solanaceae</taxon>
        <taxon>Solanoideae</taxon>
        <taxon>Hyoscyameae</taxon>
        <taxon>Anisodus</taxon>
    </lineage>
</organism>
<sequence>MSQITKQNLNDSCIQIEILNEKLIKPSLPTQKNLNSYKLSFFDQIVPNFAVPLLYFYPPVPPENSNLQSDESVHKQLQNSLSEILTKFYPLAGRLSEDGTCIECQDQGVIYLEAKVNCKLNEFLDKAYKDTDLVKLFVPPIRIRLAELPNRPMMAIQATMFEHGGLALAVQMVHTLGDGFSGCAFTDEWAKVSRMEKGNARNLQFHSDLAEVFPPKDNVFEMVKKGRPRGYEMKIATRIFMFDEVAISKLKENVNKSLSYSSKVEVVTALIWRSLMRVVRLRQGKNRPSMLQFAMNLRGRGSPKLVGEDQNFFGNFYLDIPIKCVPSHINQDLELHEIVTLIRNAKNKTQSDIANASSEEIFSILIESLNQIREGYNDDEIDLYPTSSLCRFPLNESDFGWAEPIWVSRVNVPFQMFFLMDSKSGIEARVCLNVDDMIKLENDADIVEFSYVPK</sequence>
<dbReference type="OrthoDB" id="671439at2759"/>
<proteinExistence type="inferred from homology"/>
<keyword evidence="3" id="KW-0012">Acyltransferase</keyword>
<gene>
    <name evidence="4" type="ORF">K7X08_013800</name>
</gene>
<evidence type="ECO:0000256" key="2">
    <source>
        <dbReference type="ARBA" id="ARBA00022679"/>
    </source>
</evidence>
<dbReference type="Pfam" id="PF02458">
    <property type="entry name" value="Transferase"/>
    <property type="match status" value="1"/>
</dbReference>
<dbReference type="EMBL" id="JAJAGQ010000016">
    <property type="protein sequence ID" value="KAJ8539548.1"/>
    <property type="molecule type" value="Genomic_DNA"/>
</dbReference>
<comment type="caution">
    <text evidence="4">The sequence shown here is derived from an EMBL/GenBank/DDBJ whole genome shotgun (WGS) entry which is preliminary data.</text>
</comment>
<evidence type="ECO:0000256" key="1">
    <source>
        <dbReference type="ARBA" id="ARBA00009861"/>
    </source>
</evidence>
<dbReference type="Proteomes" id="UP001152561">
    <property type="component" value="Unassembled WGS sequence"/>
</dbReference>
<dbReference type="InterPro" id="IPR023213">
    <property type="entry name" value="CAT-like_dom_sf"/>
</dbReference>
<accession>A0A9Q1LP64</accession>
<evidence type="ECO:0000313" key="5">
    <source>
        <dbReference type="Proteomes" id="UP001152561"/>
    </source>
</evidence>
<protein>
    <submittedName>
        <fullName evidence="4">Uncharacterized protein</fullName>
    </submittedName>
</protein>
<dbReference type="GO" id="GO:0016746">
    <property type="term" value="F:acyltransferase activity"/>
    <property type="evidence" value="ECO:0007669"/>
    <property type="project" value="UniProtKB-KW"/>
</dbReference>
<evidence type="ECO:0000313" key="4">
    <source>
        <dbReference type="EMBL" id="KAJ8539548.1"/>
    </source>
</evidence>
<dbReference type="Gene3D" id="3.30.559.10">
    <property type="entry name" value="Chloramphenicol acetyltransferase-like domain"/>
    <property type="match status" value="2"/>
</dbReference>
<evidence type="ECO:0000256" key="3">
    <source>
        <dbReference type="ARBA" id="ARBA00023315"/>
    </source>
</evidence>
<comment type="similarity">
    <text evidence="1">Belongs to the plant acyltransferase family.</text>
</comment>
<dbReference type="AlphaFoldDB" id="A0A9Q1LP64"/>